<dbReference type="EC" id="6.1.1.11" evidence="4 14"/>
<evidence type="ECO:0000256" key="9">
    <source>
        <dbReference type="ARBA" id="ARBA00022917"/>
    </source>
</evidence>
<evidence type="ECO:0000313" key="19">
    <source>
        <dbReference type="EMBL" id="GJM54293.1"/>
    </source>
</evidence>
<dbReference type="InterPro" id="IPR006195">
    <property type="entry name" value="aa-tRNA-synth_II"/>
</dbReference>
<gene>
    <name evidence="18" type="primary">serS</name>
    <name evidence="18" type="ORF">RCZ15_23620</name>
    <name evidence="19" type="ORF">RCZ16_26090</name>
</gene>
<evidence type="ECO:0000256" key="7">
    <source>
        <dbReference type="ARBA" id="ARBA00022741"/>
    </source>
</evidence>
<dbReference type="GO" id="GO:0006434">
    <property type="term" value="P:seryl-tRNA aminoacylation"/>
    <property type="evidence" value="ECO:0007669"/>
    <property type="project" value="UniProtKB-UniRule"/>
</dbReference>
<keyword evidence="9" id="KW-0648">Protein biosynthesis</keyword>
<proteinExistence type="inferred from homology"/>
<dbReference type="GO" id="GO:0005524">
    <property type="term" value="F:ATP binding"/>
    <property type="evidence" value="ECO:0007669"/>
    <property type="project" value="UniProtKB-KW"/>
</dbReference>
<dbReference type="Pfam" id="PF02403">
    <property type="entry name" value="Seryl_tRNA_N"/>
    <property type="match status" value="1"/>
</dbReference>
<dbReference type="SUPFAM" id="SSF55681">
    <property type="entry name" value="Class II aaRS and biotin synthetases"/>
    <property type="match status" value="1"/>
</dbReference>
<evidence type="ECO:0000313" key="21">
    <source>
        <dbReference type="Proteomes" id="UP001208692"/>
    </source>
</evidence>
<dbReference type="PRINTS" id="PR00981">
    <property type="entry name" value="TRNASYNTHSER"/>
</dbReference>
<keyword evidence="21" id="KW-1185">Reference proteome</keyword>
<evidence type="ECO:0000256" key="16">
    <source>
        <dbReference type="PIRSR" id="PIRSR001529-2"/>
    </source>
</evidence>
<evidence type="ECO:0000256" key="6">
    <source>
        <dbReference type="ARBA" id="ARBA00022598"/>
    </source>
</evidence>
<sequence>MLQVSYIKENKQRVINGLKKRNFKDLDLIEQVLQTDEKRRSIQTELDTILAESNKLSKEIGALMKAGKKQEAEQAKEQTAVCKEKSRILSEQLSHSTQQLTELLYRIPNIPADIVPEGTSAEDNLEVFRKGEIPELFQGALPHWELAKKYDIIDFELGVKITGAGFPVYKGKGAKLQRALINYFLDKNTAAGYTEFEVPHMVNGASGYGTGQLPDKEGQMYHVQVDDLYLIPTAEVPVTNFFRDVILSENDFPICCTAYTPCFRREAGSYGAHVRGLNRLHQFDKVEIVRIENPASSYKALDQMVEHVKSILNELNLPYRILRLCGGDMGFTSALTYDFEVYSTAQERWLEISSVSNFETFQANRLKLRYKDATGKMQLAHTLNGSSLALPRVLAGILENYQTPQGIIIPEVLRKYTGFDIID</sequence>
<dbReference type="PROSITE" id="PS50862">
    <property type="entry name" value="AA_TRNA_LIGASE_II"/>
    <property type="match status" value="1"/>
</dbReference>
<evidence type="ECO:0000256" key="11">
    <source>
        <dbReference type="ARBA" id="ARBA00039158"/>
    </source>
</evidence>
<dbReference type="InterPro" id="IPR042103">
    <property type="entry name" value="SerRS_1_N_sf"/>
</dbReference>
<feature type="binding site" evidence="16">
    <location>
        <begin position="351"/>
        <end position="354"/>
    </location>
    <ligand>
        <name>ATP</name>
        <dbReference type="ChEBI" id="CHEBI:30616"/>
    </ligand>
</feature>
<protein>
    <recommendedName>
        <fullName evidence="11 14">Serine--tRNA ligase</fullName>
        <ecNumber evidence="4 14">6.1.1.11</ecNumber>
    </recommendedName>
</protein>
<dbReference type="Gene3D" id="3.30.930.10">
    <property type="entry name" value="Bira Bifunctional Protein, Domain 2"/>
    <property type="match status" value="1"/>
</dbReference>
<evidence type="ECO:0000256" key="8">
    <source>
        <dbReference type="ARBA" id="ARBA00022840"/>
    </source>
</evidence>
<name>A0AAV5AVJ4_9FLAO</name>
<dbReference type="PANTHER" id="PTHR43697">
    <property type="entry name" value="SERYL-TRNA SYNTHETASE"/>
    <property type="match status" value="1"/>
</dbReference>
<dbReference type="AlphaFoldDB" id="A0AAV5AVJ4"/>
<dbReference type="GO" id="GO:0004828">
    <property type="term" value="F:serine-tRNA ligase activity"/>
    <property type="evidence" value="ECO:0007669"/>
    <property type="project" value="UniProtKB-UniRule"/>
</dbReference>
<evidence type="ECO:0000256" key="2">
    <source>
        <dbReference type="ARBA" id="ARBA00005045"/>
    </source>
</evidence>
<feature type="binding site" evidence="15">
    <location>
        <position position="233"/>
    </location>
    <ligand>
        <name>L-serine</name>
        <dbReference type="ChEBI" id="CHEBI:33384"/>
    </ligand>
</feature>
<feature type="binding site" evidence="16">
    <location>
        <begin position="264"/>
        <end position="266"/>
    </location>
    <ligand>
        <name>ATP</name>
        <dbReference type="ChEBI" id="CHEBI:30616"/>
    </ligand>
</feature>
<evidence type="ECO:0000256" key="5">
    <source>
        <dbReference type="ARBA" id="ARBA00022490"/>
    </source>
</evidence>
<evidence type="ECO:0000256" key="13">
    <source>
        <dbReference type="ARBA" id="ARBA00048823"/>
    </source>
</evidence>
<comment type="subcellular location">
    <subcellularLocation>
        <location evidence="1">Cytoplasm</location>
    </subcellularLocation>
</comment>
<evidence type="ECO:0000256" key="12">
    <source>
        <dbReference type="ARBA" id="ARBA00047929"/>
    </source>
</evidence>
<evidence type="ECO:0000256" key="14">
    <source>
        <dbReference type="NCBIfam" id="TIGR00414"/>
    </source>
</evidence>
<evidence type="ECO:0000313" key="18">
    <source>
        <dbReference type="EMBL" id="GJM51389.1"/>
    </source>
</evidence>
<dbReference type="InterPro" id="IPR045864">
    <property type="entry name" value="aa-tRNA-synth_II/BPL/LPL"/>
</dbReference>
<keyword evidence="5" id="KW-0963">Cytoplasm</keyword>
<reference evidence="18 21" key="1">
    <citation type="submission" date="2021-11" db="EMBL/GenBank/DDBJ databases">
        <title>Draft genome sequence of Capnocytophaga sp. strain KC07075 isolated from cat oral cavity.</title>
        <authorList>
            <person name="Suzuki M."/>
            <person name="Imaoka K."/>
            <person name="Kimura M."/>
            <person name="Morikawa S."/>
            <person name="Maeda K."/>
        </authorList>
    </citation>
    <scope>NUCLEOTIDE SEQUENCE</scope>
    <source>
        <strain evidence="18">KC07075</strain>
        <strain evidence="19 21">KC07079</strain>
    </source>
</reference>
<dbReference type="SUPFAM" id="SSF46589">
    <property type="entry name" value="tRNA-binding arm"/>
    <property type="match status" value="1"/>
</dbReference>
<dbReference type="Proteomes" id="UP001208692">
    <property type="component" value="Unassembled WGS sequence"/>
</dbReference>
<dbReference type="InterPro" id="IPR010978">
    <property type="entry name" value="tRNA-bd_arm"/>
</dbReference>
<dbReference type="Pfam" id="PF00587">
    <property type="entry name" value="tRNA-synt_2b"/>
    <property type="match status" value="1"/>
</dbReference>
<dbReference type="Proteomes" id="UP001207736">
    <property type="component" value="Unassembled WGS sequence"/>
</dbReference>
<dbReference type="InterPro" id="IPR015866">
    <property type="entry name" value="Ser-tRNA-synth_1_N"/>
</dbReference>
<keyword evidence="7" id="KW-0547">Nucleotide-binding</keyword>
<dbReference type="Gene3D" id="1.10.287.40">
    <property type="entry name" value="Serine-tRNA synthetase, tRNA binding domain"/>
    <property type="match status" value="1"/>
</dbReference>
<comment type="catalytic activity">
    <reaction evidence="12">
        <text>tRNA(Sec) + L-serine + ATP = L-seryl-tRNA(Sec) + AMP + diphosphate + H(+)</text>
        <dbReference type="Rhea" id="RHEA:42580"/>
        <dbReference type="Rhea" id="RHEA-COMP:9742"/>
        <dbReference type="Rhea" id="RHEA-COMP:10128"/>
        <dbReference type="ChEBI" id="CHEBI:15378"/>
        <dbReference type="ChEBI" id="CHEBI:30616"/>
        <dbReference type="ChEBI" id="CHEBI:33019"/>
        <dbReference type="ChEBI" id="CHEBI:33384"/>
        <dbReference type="ChEBI" id="CHEBI:78442"/>
        <dbReference type="ChEBI" id="CHEBI:78533"/>
        <dbReference type="ChEBI" id="CHEBI:456215"/>
        <dbReference type="EC" id="6.1.1.11"/>
    </reaction>
</comment>
<feature type="domain" description="Aminoacyl-transfer RNA synthetases class-II family profile" evidence="17">
    <location>
        <begin position="175"/>
        <end position="410"/>
    </location>
</feature>
<feature type="binding site" evidence="15">
    <location>
        <position position="384"/>
    </location>
    <ligand>
        <name>L-serine</name>
        <dbReference type="ChEBI" id="CHEBI:33384"/>
    </ligand>
</feature>
<dbReference type="PANTHER" id="PTHR43697:SF1">
    <property type="entry name" value="SERINE--TRNA LIGASE"/>
    <property type="match status" value="1"/>
</dbReference>
<dbReference type="NCBIfam" id="TIGR00414">
    <property type="entry name" value="serS"/>
    <property type="match status" value="1"/>
</dbReference>
<feature type="binding site" evidence="15">
    <location>
        <position position="264"/>
    </location>
    <ligand>
        <name>L-serine</name>
        <dbReference type="ChEBI" id="CHEBI:33384"/>
    </ligand>
</feature>
<evidence type="ECO:0000313" key="20">
    <source>
        <dbReference type="Proteomes" id="UP001207736"/>
    </source>
</evidence>
<dbReference type="InterPro" id="IPR002314">
    <property type="entry name" value="aa-tRNA-synt_IIb"/>
</dbReference>
<dbReference type="EMBL" id="BQKB01000085">
    <property type="protein sequence ID" value="GJM54293.1"/>
    <property type="molecule type" value="Genomic_DNA"/>
</dbReference>
<keyword evidence="10" id="KW-0030">Aminoacyl-tRNA synthetase</keyword>
<organism evidence="18 20">
    <name type="scientific">Capnocytophaga catalasegens</name>
    <dbReference type="NCBI Taxonomy" id="1004260"/>
    <lineage>
        <taxon>Bacteria</taxon>
        <taxon>Pseudomonadati</taxon>
        <taxon>Bacteroidota</taxon>
        <taxon>Flavobacteriia</taxon>
        <taxon>Flavobacteriales</taxon>
        <taxon>Flavobacteriaceae</taxon>
        <taxon>Capnocytophaga</taxon>
    </lineage>
</organism>
<dbReference type="InterPro" id="IPR002317">
    <property type="entry name" value="Ser-tRNA-ligase_type_1"/>
</dbReference>
<dbReference type="GO" id="GO:0005737">
    <property type="term" value="C:cytoplasm"/>
    <property type="evidence" value="ECO:0007669"/>
    <property type="project" value="UniProtKB-SubCell"/>
</dbReference>
<dbReference type="EMBL" id="BQKA01000052">
    <property type="protein sequence ID" value="GJM51389.1"/>
    <property type="molecule type" value="Genomic_DNA"/>
</dbReference>
<evidence type="ECO:0000256" key="1">
    <source>
        <dbReference type="ARBA" id="ARBA00004496"/>
    </source>
</evidence>
<dbReference type="PIRSF" id="PIRSF001529">
    <property type="entry name" value="Ser-tRNA-synth_IIa"/>
    <property type="match status" value="1"/>
</dbReference>
<feature type="binding site" evidence="15">
    <location>
        <position position="287"/>
    </location>
    <ligand>
        <name>L-serine</name>
        <dbReference type="ChEBI" id="CHEBI:33384"/>
    </ligand>
</feature>
<evidence type="ECO:0000256" key="4">
    <source>
        <dbReference type="ARBA" id="ARBA00012840"/>
    </source>
</evidence>
<comment type="similarity">
    <text evidence="3">Belongs to the class-II aminoacyl-tRNA synthetase family. Type-1 seryl-tRNA synthetase subfamily.</text>
</comment>
<evidence type="ECO:0000256" key="15">
    <source>
        <dbReference type="PIRSR" id="PIRSR001529-1"/>
    </source>
</evidence>
<comment type="pathway">
    <text evidence="2">Aminoacyl-tRNA biosynthesis; selenocysteinyl-tRNA(Sec) biosynthesis; L-seryl-tRNA(Sec) from L-serine and tRNA(Sec): step 1/1.</text>
</comment>
<comment type="catalytic activity">
    <reaction evidence="13">
        <text>tRNA(Ser) + L-serine + ATP = L-seryl-tRNA(Ser) + AMP + diphosphate + H(+)</text>
        <dbReference type="Rhea" id="RHEA:12292"/>
        <dbReference type="Rhea" id="RHEA-COMP:9669"/>
        <dbReference type="Rhea" id="RHEA-COMP:9703"/>
        <dbReference type="ChEBI" id="CHEBI:15378"/>
        <dbReference type="ChEBI" id="CHEBI:30616"/>
        <dbReference type="ChEBI" id="CHEBI:33019"/>
        <dbReference type="ChEBI" id="CHEBI:33384"/>
        <dbReference type="ChEBI" id="CHEBI:78442"/>
        <dbReference type="ChEBI" id="CHEBI:78533"/>
        <dbReference type="ChEBI" id="CHEBI:456215"/>
        <dbReference type="EC" id="6.1.1.11"/>
    </reaction>
</comment>
<evidence type="ECO:0000256" key="10">
    <source>
        <dbReference type="ARBA" id="ARBA00023146"/>
    </source>
</evidence>
<keyword evidence="8 16" id="KW-0067">ATP-binding</keyword>
<dbReference type="RefSeq" id="WP_264847736.1">
    <property type="nucleotide sequence ID" value="NZ_BPMA01000071.1"/>
</dbReference>
<evidence type="ECO:0000256" key="3">
    <source>
        <dbReference type="ARBA" id="ARBA00010728"/>
    </source>
</evidence>
<evidence type="ECO:0000259" key="17">
    <source>
        <dbReference type="PROSITE" id="PS50862"/>
    </source>
</evidence>
<comment type="caution">
    <text evidence="18">The sequence shown here is derived from an EMBL/GenBank/DDBJ whole genome shotgun (WGS) entry which is preliminary data.</text>
</comment>
<keyword evidence="6 18" id="KW-0436">Ligase</keyword>
<accession>A0AAV5AVJ4</accession>